<dbReference type="PANTHER" id="PTHR12236">
    <property type="entry name" value="STRUCTURAL CONTITUENT OF CUTICLE"/>
    <property type="match status" value="1"/>
</dbReference>
<evidence type="ECO:0000256" key="2">
    <source>
        <dbReference type="PROSITE-ProRule" id="PRU00497"/>
    </source>
</evidence>
<dbReference type="PhylomeDB" id="D6WJ17"/>
<reference evidence="4 5" key="2">
    <citation type="journal article" date="2010" name="Nucleic Acids Res.">
        <title>BeetleBase in 2010: revisions to provide comprehensive genomic information for Tribolium castaneum.</title>
        <authorList>
            <person name="Kim H.S."/>
            <person name="Murphy T."/>
            <person name="Xia J."/>
            <person name="Caragea D."/>
            <person name="Park Y."/>
            <person name="Beeman R.W."/>
            <person name="Lorenzen M.D."/>
            <person name="Butcher S."/>
            <person name="Manak J.R."/>
            <person name="Brown S.J."/>
        </authorList>
    </citation>
    <scope>GENOME REANNOTATION</scope>
    <source>
        <strain evidence="4 5">Georgia GA2</strain>
    </source>
</reference>
<name>D6WJ17_TRICA</name>
<dbReference type="PRINTS" id="PR00947">
    <property type="entry name" value="CUTICLE"/>
</dbReference>
<dbReference type="InterPro" id="IPR000618">
    <property type="entry name" value="Insect_cuticle"/>
</dbReference>
<dbReference type="eggNOG" id="ENOG502QRPA">
    <property type="taxonomic scope" value="Eukaryota"/>
</dbReference>
<dbReference type="AlphaFoldDB" id="D6WJ17"/>
<dbReference type="PANTHER" id="PTHR12236:SF75">
    <property type="entry name" value="CUTICULAR PROTEIN 62BB, ISOFORM A"/>
    <property type="match status" value="1"/>
</dbReference>
<evidence type="ECO:0000256" key="1">
    <source>
        <dbReference type="ARBA" id="ARBA00022460"/>
    </source>
</evidence>
<dbReference type="InParanoid" id="D6WJ17"/>
<keyword evidence="3" id="KW-0732">Signal</keyword>
<gene>
    <name evidence="4" type="primary">AUGUSTUS-3.0.2_13992</name>
    <name evidence="4" type="ORF">TcasGA2_TC013992</name>
</gene>
<evidence type="ECO:0000256" key="3">
    <source>
        <dbReference type="SAM" id="SignalP"/>
    </source>
</evidence>
<keyword evidence="1 2" id="KW-0193">Cuticle</keyword>
<dbReference type="OMA" id="HEGHANS"/>
<dbReference type="Proteomes" id="UP000007266">
    <property type="component" value="Linkage group 5"/>
</dbReference>
<dbReference type="Pfam" id="PF00379">
    <property type="entry name" value="Chitin_bind_4"/>
    <property type="match status" value="1"/>
</dbReference>
<organism evidence="4 5">
    <name type="scientific">Tribolium castaneum</name>
    <name type="common">Red flour beetle</name>
    <dbReference type="NCBI Taxonomy" id="7070"/>
    <lineage>
        <taxon>Eukaryota</taxon>
        <taxon>Metazoa</taxon>
        <taxon>Ecdysozoa</taxon>
        <taxon>Arthropoda</taxon>
        <taxon>Hexapoda</taxon>
        <taxon>Insecta</taxon>
        <taxon>Pterygota</taxon>
        <taxon>Neoptera</taxon>
        <taxon>Endopterygota</taxon>
        <taxon>Coleoptera</taxon>
        <taxon>Polyphaga</taxon>
        <taxon>Cucujiformia</taxon>
        <taxon>Tenebrionidae</taxon>
        <taxon>Tenebrionidae incertae sedis</taxon>
        <taxon>Tribolium</taxon>
    </lineage>
</organism>
<dbReference type="HOGENOM" id="CLU_075165_0_3_1"/>
<keyword evidence="5" id="KW-1185">Reference proteome</keyword>
<dbReference type="EMBL" id="KQ971342">
    <property type="protein sequence ID" value="EFA03869.1"/>
    <property type="molecule type" value="Genomic_DNA"/>
</dbReference>
<proteinExistence type="predicted"/>
<dbReference type="GO" id="GO:0031012">
    <property type="term" value="C:extracellular matrix"/>
    <property type="evidence" value="ECO:0000318"/>
    <property type="project" value="GO_Central"/>
</dbReference>
<accession>D6WJ17</accession>
<sequence>MFSKIVAVALLAVYVQAQGHEGHANSYVSYTQGHSGGLSSGLGSSGLTLSHAAPILVHSAPSHEEEHHYAHPKYQFKYGVEDKHTGDIKSQEETRDGDVVKGSYSLHEPDGTILVVHYTATKKSGFNAVVERKGHAAHPHHH</sequence>
<feature type="signal peptide" evidence="3">
    <location>
        <begin position="1"/>
        <end position="17"/>
    </location>
</feature>
<feature type="chain" id="PRO_5003089174" evidence="3">
    <location>
        <begin position="18"/>
        <end position="142"/>
    </location>
</feature>
<dbReference type="STRING" id="7070.D6WJ17"/>
<evidence type="ECO:0000313" key="5">
    <source>
        <dbReference type="Proteomes" id="UP000007266"/>
    </source>
</evidence>
<dbReference type="GO" id="GO:0042302">
    <property type="term" value="F:structural constituent of cuticle"/>
    <property type="evidence" value="ECO:0007669"/>
    <property type="project" value="UniProtKB-UniRule"/>
</dbReference>
<dbReference type="PROSITE" id="PS51155">
    <property type="entry name" value="CHIT_BIND_RR_2"/>
    <property type="match status" value="1"/>
</dbReference>
<dbReference type="InterPro" id="IPR051217">
    <property type="entry name" value="Insect_Cuticle_Struc_Prot"/>
</dbReference>
<protein>
    <submittedName>
        <fullName evidence="4">Pupal cuticle protein Edg-84A-like Protein</fullName>
    </submittedName>
</protein>
<evidence type="ECO:0000313" key="4">
    <source>
        <dbReference type="EMBL" id="EFA03869.1"/>
    </source>
</evidence>
<reference evidence="4 5" key="1">
    <citation type="journal article" date="2008" name="Nature">
        <title>The genome of the model beetle and pest Tribolium castaneum.</title>
        <authorList>
            <consortium name="Tribolium Genome Sequencing Consortium"/>
            <person name="Richards S."/>
            <person name="Gibbs R.A."/>
            <person name="Weinstock G.M."/>
            <person name="Brown S.J."/>
            <person name="Denell R."/>
            <person name="Beeman R.W."/>
            <person name="Gibbs R."/>
            <person name="Beeman R.W."/>
            <person name="Brown S.J."/>
            <person name="Bucher G."/>
            <person name="Friedrich M."/>
            <person name="Grimmelikhuijzen C.J."/>
            <person name="Klingler M."/>
            <person name="Lorenzen M."/>
            <person name="Richards S."/>
            <person name="Roth S."/>
            <person name="Schroder R."/>
            <person name="Tautz D."/>
            <person name="Zdobnov E.M."/>
            <person name="Muzny D."/>
            <person name="Gibbs R.A."/>
            <person name="Weinstock G.M."/>
            <person name="Attaway T."/>
            <person name="Bell S."/>
            <person name="Buhay C.J."/>
            <person name="Chandrabose M.N."/>
            <person name="Chavez D."/>
            <person name="Clerk-Blankenburg K.P."/>
            <person name="Cree A."/>
            <person name="Dao M."/>
            <person name="Davis C."/>
            <person name="Chacko J."/>
            <person name="Dinh H."/>
            <person name="Dugan-Rocha S."/>
            <person name="Fowler G."/>
            <person name="Garner T.T."/>
            <person name="Garnes J."/>
            <person name="Gnirke A."/>
            <person name="Hawes A."/>
            <person name="Hernandez J."/>
            <person name="Hines S."/>
            <person name="Holder M."/>
            <person name="Hume J."/>
            <person name="Jhangiani S.N."/>
            <person name="Joshi V."/>
            <person name="Khan Z.M."/>
            <person name="Jackson L."/>
            <person name="Kovar C."/>
            <person name="Kowis A."/>
            <person name="Lee S."/>
            <person name="Lewis L.R."/>
            <person name="Margolis J."/>
            <person name="Morgan M."/>
            <person name="Nazareth L.V."/>
            <person name="Nguyen N."/>
            <person name="Okwuonu G."/>
            <person name="Parker D."/>
            <person name="Richards S."/>
            <person name="Ruiz S.J."/>
            <person name="Santibanez J."/>
            <person name="Savard J."/>
            <person name="Scherer S.E."/>
            <person name="Schneider B."/>
            <person name="Sodergren E."/>
            <person name="Tautz D."/>
            <person name="Vattahil S."/>
            <person name="Villasana D."/>
            <person name="White C.S."/>
            <person name="Wright R."/>
            <person name="Park Y."/>
            <person name="Beeman R.W."/>
            <person name="Lord J."/>
            <person name="Oppert B."/>
            <person name="Lorenzen M."/>
            <person name="Brown S."/>
            <person name="Wang L."/>
            <person name="Savard J."/>
            <person name="Tautz D."/>
            <person name="Richards S."/>
            <person name="Weinstock G."/>
            <person name="Gibbs R.A."/>
            <person name="Liu Y."/>
            <person name="Worley K."/>
            <person name="Weinstock G."/>
            <person name="Elsik C.G."/>
            <person name="Reese J.T."/>
            <person name="Elhaik E."/>
            <person name="Landan G."/>
            <person name="Graur D."/>
            <person name="Arensburger P."/>
            <person name="Atkinson P."/>
            <person name="Beeman R.W."/>
            <person name="Beidler J."/>
            <person name="Brown S.J."/>
            <person name="Demuth J.P."/>
            <person name="Drury D.W."/>
            <person name="Du Y.Z."/>
            <person name="Fujiwara H."/>
            <person name="Lorenzen M."/>
            <person name="Maselli V."/>
            <person name="Osanai M."/>
            <person name="Park Y."/>
            <person name="Robertson H.M."/>
            <person name="Tu Z."/>
            <person name="Wang J.J."/>
            <person name="Wang S."/>
            <person name="Richards S."/>
            <person name="Song H."/>
            <person name="Zhang L."/>
            <person name="Sodergren E."/>
            <person name="Werner D."/>
            <person name="Stanke M."/>
            <person name="Morgenstern B."/>
            <person name="Solovyev V."/>
            <person name="Kosarev P."/>
            <person name="Brown G."/>
            <person name="Chen H.C."/>
            <person name="Ermolaeva O."/>
            <person name="Hlavina W."/>
            <person name="Kapustin Y."/>
            <person name="Kiryutin B."/>
            <person name="Kitts P."/>
            <person name="Maglott D."/>
            <person name="Pruitt K."/>
            <person name="Sapojnikov V."/>
            <person name="Souvorov A."/>
            <person name="Mackey A.J."/>
            <person name="Waterhouse R.M."/>
            <person name="Wyder S."/>
            <person name="Zdobnov E.M."/>
            <person name="Zdobnov E.M."/>
            <person name="Wyder S."/>
            <person name="Kriventseva E.V."/>
            <person name="Kadowaki T."/>
            <person name="Bork P."/>
            <person name="Aranda M."/>
            <person name="Bao R."/>
            <person name="Beermann A."/>
            <person name="Berns N."/>
            <person name="Bolognesi R."/>
            <person name="Bonneton F."/>
            <person name="Bopp D."/>
            <person name="Brown S.J."/>
            <person name="Bucher G."/>
            <person name="Butts T."/>
            <person name="Chaumot A."/>
            <person name="Denell R.E."/>
            <person name="Ferrier D.E."/>
            <person name="Friedrich M."/>
            <person name="Gordon C.M."/>
            <person name="Jindra M."/>
            <person name="Klingler M."/>
            <person name="Lan Q."/>
            <person name="Lattorff H.M."/>
            <person name="Laudet V."/>
            <person name="von Levetsow C."/>
            <person name="Liu Z."/>
            <person name="Lutz R."/>
            <person name="Lynch J.A."/>
            <person name="da Fonseca R.N."/>
            <person name="Posnien N."/>
            <person name="Reuter R."/>
            <person name="Roth S."/>
            <person name="Savard J."/>
            <person name="Schinko J.B."/>
            <person name="Schmitt C."/>
            <person name="Schoppmeier M."/>
            <person name="Schroder R."/>
            <person name="Shippy T.D."/>
            <person name="Simonnet F."/>
            <person name="Marques-Souza H."/>
            <person name="Tautz D."/>
            <person name="Tomoyasu Y."/>
            <person name="Trauner J."/>
            <person name="Van der Zee M."/>
            <person name="Vervoort M."/>
            <person name="Wittkopp N."/>
            <person name="Wimmer E.A."/>
            <person name="Yang X."/>
            <person name="Jones A.K."/>
            <person name="Sattelle D.B."/>
            <person name="Ebert P.R."/>
            <person name="Nelson D."/>
            <person name="Scott J.G."/>
            <person name="Beeman R.W."/>
            <person name="Muthukrishnan S."/>
            <person name="Kramer K.J."/>
            <person name="Arakane Y."/>
            <person name="Beeman R.W."/>
            <person name="Zhu Q."/>
            <person name="Hogenkamp D."/>
            <person name="Dixit R."/>
            <person name="Oppert B."/>
            <person name="Jiang H."/>
            <person name="Zou Z."/>
            <person name="Marshall J."/>
            <person name="Elpidina E."/>
            <person name="Vinokurov K."/>
            <person name="Oppert C."/>
            <person name="Zou Z."/>
            <person name="Evans J."/>
            <person name="Lu Z."/>
            <person name="Zhao P."/>
            <person name="Sumathipala N."/>
            <person name="Altincicek B."/>
            <person name="Vilcinskas A."/>
            <person name="Williams M."/>
            <person name="Hultmark D."/>
            <person name="Hetru C."/>
            <person name="Jiang H."/>
            <person name="Grimmelikhuijzen C.J."/>
            <person name="Hauser F."/>
            <person name="Cazzamali G."/>
            <person name="Williamson M."/>
            <person name="Park Y."/>
            <person name="Li B."/>
            <person name="Tanaka Y."/>
            <person name="Predel R."/>
            <person name="Neupert S."/>
            <person name="Schachtner J."/>
            <person name="Verleyen P."/>
            <person name="Raible F."/>
            <person name="Bork P."/>
            <person name="Friedrich M."/>
            <person name="Walden K.K."/>
            <person name="Robertson H.M."/>
            <person name="Angeli S."/>
            <person name="Foret S."/>
            <person name="Bucher G."/>
            <person name="Schuetz S."/>
            <person name="Maleszka R."/>
            <person name="Wimmer E.A."/>
            <person name="Beeman R.W."/>
            <person name="Lorenzen M."/>
            <person name="Tomoyasu Y."/>
            <person name="Miller S.C."/>
            <person name="Grossmann D."/>
            <person name="Bucher G."/>
        </authorList>
    </citation>
    <scope>NUCLEOTIDE SEQUENCE [LARGE SCALE GENOMIC DNA]</scope>
    <source>
        <strain evidence="4 5">Georgia GA2</strain>
    </source>
</reference>